<feature type="domain" description="SusD-like N-terminal" evidence="8">
    <location>
        <begin position="91"/>
        <end position="221"/>
    </location>
</feature>
<evidence type="ECO:0000256" key="1">
    <source>
        <dbReference type="ARBA" id="ARBA00004442"/>
    </source>
</evidence>
<evidence type="ECO:0000313" key="10">
    <source>
        <dbReference type="Proteomes" id="UP000248553"/>
    </source>
</evidence>
<sequence>MKKLLFTGTALALLMATAGCDKDTLVEDPRSVLVPGFFGTPDGIQAGLVGVYSGLRNITADQGGSNFMSQGTDEFMRGFGASDGFEDYNAGQMSSTNGTATNLWNAFYGNINTANGVLQYAGTVQGLAPATVNQIVAETKVLRAWNYFYLVQSFGDVPLMLKFVDTPTKDITRAPLAEVYNAIITDLNDALSPTTGISNTAAQPGRVTRATALHLLAKVHLTRATTTARASDDYAKAAQFAEELIRDASGKYNKGLETDPAQVFAEGNENGREVLMNVQFNADPVFTGISDNGAGGAGQNQTNFLFRVRYDLLPNMARSVQYGRPFGRLGSTPYLLDSYKLASETTPRQWRTTDTRYAKWFSTLWLVNGIGGNGGTAFNPRAVVGDTAAWYAGRELTAAEQTRINNRPNGRYVVGTPSTYTTNFSPYINKYDDATRAAVNNSSDRPLIFYRLSETYLIAAEANMYLGNTARAVDQINVIRRRAAAPGRTAQMEITSSQLNIDFILDERTRELCGEFTRWYDLVRTGKLVERVQRSVPAYVGSKPAPIPGSTDQYGSNAAVNIRPFHVLRPIPQQEIDRTSGKITQNPGYN</sequence>
<comment type="similarity">
    <text evidence="2">Belongs to the SusD family.</text>
</comment>
<dbReference type="EMBL" id="QHKM01000001">
    <property type="protein sequence ID" value="RAK69334.1"/>
    <property type="molecule type" value="Genomic_DNA"/>
</dbReference>
<feature type="chain" id="PRO_5016282187" evidence="6">
    <location>
        <begin position="19"/>
        <end position="590"/>
    </location>
</feature>
<keyword evidence="3 6" id="KW-0732">Signal</keyword>
<evidence type="ECO:0000313" key="9">
    <source>
        <dbReference type="EMBL" id="RAK69334.1"/>
    </source>
</evidence>
<comment type="caution">
    <text evidence="9">The sequence shown here is derived from an EMBL/GenBank/DDBJ whole genome shotgun (WGS) entry which is preliminary data.</text>
</comment>
<evidence type="ECO:0000256" key="4">
    <source>
        <dbReference type="ARBA" id="ARBA00023136"/>
    </source>
</evidence>
<name>A0A328BTZ1_9BACT</name>
<evidence type="ECO:0000259" key="7">
    <source>
        <dbReference type="Pfam" id="PF07980"/>
    </source>
</evidence>
<organism evidence="9 10">
    <name type="scientific">Hymenobacter edaphi</name>
    <dbReference type="NCBI Taxonomy" id="2211146"/>
    <lineage>
        <taxon>Bacteria</taxon>
        <taxon>Pseudomonadati</taxon>
        <taxon>Bacteroidota</taxon>
        <taxon>Cytophagia</taxon>
        <taxon>Cytophagales</taxon>
        <taxon>Hymenobacteraceae</taxon>
        <taxon>Hymenobacter</taxon>
    </lineage>
</organism>
<dbReference type="OrthoDB" id="9792139at2"/>
<keyword evidence="5" id="KW-0998">Cell outer membrane</keyword>
<reference evidence="10" key="1">
    <citation type="submission" date="2018-05" db="EMBL/GenBank/DDBJ databases">
        <authorList>
            <person name="Nie L."/>
        </authorList>
    </citation>
    <scope>NUCLEOTIDE SEQUENCE [LARGE SCALE GENOMIC DNA]</scope>
    <source>
        <strain evidence="10">NL</strain>
    </source>
</reference>
<evidence type="ECO:0000256" key="5">
    <source>
        <dbReference type="ARBA" id="ARBA00023237"/>
    </source>
</evidence>
<evidence type="ECO:0000256" key="3">
    <source>
        <dbReference type="ARBA" id="ARBA00022729"/>
    </source>
</evidence>
<dbReference type="Pfam" id="PF14322">
    <property type="entry name" value="SusD-like_3"/>
    <property type="match status" value="1"/>
</dbReference>
<evidence type="ECO:0000256" key="2">
    <source>
        <dbReference type="ARBA" id="ARBA00006275"/>
    </source>
</evidence>
<evidence type="ECO:0000259" key="8">
    <source>
        <dbReference type="Pfam" id="PF14322"/>
    </source>
</evidence>
<dbReference type="GO" id="GO:0009279">
    <property type="term" value="C:cell outer membrane"/>
    <property type="evidence" value="ECO:0007669"/>
    <property type="project" value="UniProtKB-SubCell"/>
</dbReference>
<dbReference type="PROSITE" id="PS51257">
    <property type="entry name" value="PROKAR_LIPOPROTEIN"/>
    <property type="match status" value="1"/>
</dbReference>
<accession>A0A328BTZ1</accession>
<keyword evidence="4" id="KW-0472">Membrane</keyword>
<dbReference type="InterPro" id="IPR033985">
    <property type="entry name" value="SusD-like_N"/>
</dbReference>
<dbReference type="Pfam" id="PF07980">
    <property type="entry name" value="SusD_RagB"/>
    <property type="match status" value="1"/>
</dbReference>
<dbReference type="Proteomes" id="UP000248553">
    <property type="component" value="Unassembled WGS sequence"/>
</dbReference>
<gene>
    <name evidence="9" type="ORF">DLM85_00255</name>
</gene>
<dbReference type="InterPro" id="IPR011990">
    <property type="entry name" value="TPR-like_helical_dom_sf"/>
</dbReference>
<dbReference type="InterPro" id="IPR012944">
    <property type="entry name" value="SusD_RagB_dom"/>
</dbReference>
<protein>
    <submittedName>
        <fullName evidence="9">RagB/SusD family nutrient uptake outer membrane protein</fullName>
    </submittedName>
</protein>
<dbReference type="RefSeq" id="WP_111476070.1">
    <property type="nucleotide sequence ID" value="NZ_QHKM01000001.1"/>
</dbReference>
<dbReference type="Gene3D" id="1.25.40.390">
    <property type="match status" value="1"/>
</dbReference>
<feature type="signal peptide" evidence="6">
    <location>
        <begin position="1"/>
        <end position="18"/>
    </location>
</feature>
<proteinExistence type="inferred from homology"/>
<dbReference type="AlphaFoldDB" id="A0A328BTZ1"/>
<comment type="subcellular location">
    <subcellularLocation>
        <location evidence="1">Cell outer membrane</location>
    </subcellularLocation>
</comment>
<dbReference type="SUPFAM" id="SSF48452">
    <property type="entry name" value="TPR-like"/>
    <property type="match status" value="1"/>
</dbReference>
<evidence type="ECO:0000256" key="6">
    <source>
        <dbReference type="SAM" id="SignalP"/>
    </source>
</evidence>
<feature type="domain" description="RagB/SusD" evidence="7">
    <location>
        <begin position="311"/>
        <end position="589"/>
    </location>
</feature>
<keyword evidence="10" id="KW-1185">Reference proteome</keyword>